<dbReference type="SUPFAM" id="SSF55909">
    <property type="entry name" value="Pentein"/>
    <property type="match status" value="1"/>
</dbReference>
<keyword evidence="2" id="KW-1185">Reference proteome</keyword>
<protein>
    <submittedName>
        <fullName evidence="1">N-Dimethylarginine dimethylaminohydrolase</fullName>
    </submittedName>
</protein>
<dbReference type="Gene3D" id="3.75.10.10">
    <property type="entry name" value="L-arginine/glycine Amidinotransferase, Chain A"/>
    <property type="match status" value="1"/>
</dbReference>
<reference evidence="2" key="1">
    <citation type="submission" date="2016-10" db="EMBL/GenBank/DDBJ databases">
        <authorList>
            <person name="Varghese N."/>
            <person name="Submissions S."/>
        </authorList>
    </citation>
    <scope>NUCLEOTIDE SEQUENCE [LARGE SCALE GENOMIC DNA]</scope>
    <source>
        <strain evidence="2">FP5</strain>
    </source>
</reference>
<dbReference type="EMBL" id="FOOG01000018">
    <property type="protein sequence ID" value="SFG00957.1"/>
    <property type="molecule type" value="Genomic_DNA"/>
</dbReference>
<name>A0A1I2NGY6_9BACI</name>
<keyword evidence="1" id="KW-0378">Hydrolase</keyword>
<dbReference type="AlphaFoldDB" id="A0A1I2NGY6"/>
<evidence type="ECO:0000313" key="1">
    <source>
        <dbReference type="EMBL" id="SFG00957.1"/>
    </source>
</evidence>
<accession>A0A1I2NGY6</accession>
<dbReference type="PANTHER" id="PTHR47271:SF2">
    <property type="entry name" value="ARGININE DEIMINASE"/>
    <property type="match status" value="1"/>
</dbReference>
<dbReference type="Proteomes" id="UP000198897">
    <property type="component" value="Unassembled WGS sequence"/>
</dbReference>
<dbReference type="RefSeq" id="WP_089752110.1">
    <property type="nucleotide sequence ID" value="NZ_FOOG01000018.1"/>
</dbReference>
<dbReference type="GO" id="GO:0016990">
    <property type="term" value="F:arginine deiminase activity"/>
    <property type="evidence" value="ECO:0007669"/>
    <property type="project" value="TreeGrafter"/>
</dbReference>
<evidence type="ECO:0000313" key="2">
    <source>
        <dbReference type="Proteomes" id="UP000198897"/>
    </source>
</evidence>
<gene>
    <name evidence="1" type="ORF">SAMN05216353_11839</name>
</gene>
<dbReference type="OrthoDB" id="9814070at2"/>
<dbReference type="PANTHER" id="PTHR47271">
    <property type="entry name" value="ARGININE DEIMINASE"/>
    <property type="match status" value="1"/>
</dbReference>
<dbReference type="GO" id="GO:0019546">
    <property type="term" value="P:L-arginine deiminase pathway"/>
    <property type="evidence" value="ECO:0007669"/>
    <property type="project" value="TreeGrafter"/>
</dbReference>
<organism evidence="1 2">
    <name type="scientific">Halobacillus alkaliphilus</name>
    <dbReference type="NCBI Taxonomy" id="396056"/>
    <lineage>
        <taxon>Bacteria</taxon>
        <taxon>Bacillati</taxon>
        <taxon>Bacillota</taxon>
        <taxon>Bacilli</taxon>
        <taxon>Bacillales</taxon>
        <taxon>Bacillaceae</taxon>
        <taxon>Halobacillus</taxon>
    </lineage>
</organism>
<dbReference type="Pfam" id="PF19420">
    <property type="entry name" value="DDAH_eukar"/>
    <property type="match status" value="1"/>
</dbReference>
<sequence>MKECTLSNRIDCRTEYSALKRVLVAKPSFMKISTVINETQKHYEDVNIDIPRALDQHETFVHVLEEHGVEVVELSAHPELHEQVFTRDIAFVIHDQLFVASMNEEVRLEETSLLKEWLYENSIPFQEPFPSSIEGGDVLIDGKTIWIGISGRTSPESIETLRERLPSYTIEPLGLDDGILHLDCVFNIISDYTALVYPPSFTDSGLDKLQSRFNLIPVTREEQFHMGPNVLSIDEGKLISLPQNQRLNDELRSKGFQVLPIDFSEIIKSGGSFRCCTLPLLRSSD</sequence>
<proteinExistence type="predicted"/>